<dbReference type="RefSeq" id="XP_056560815.1">
    <property type="nucleotide sequence ID" value="XM_056694086.1"/>
</dbReference>
<keyword evidence="2" id="KW-1185">Reference proteome</keyword>
<dbReference type="GeneID" id="81433263"/>
<gene>
    <name evidence="1" type="ORF">N7496_001155</name>
</gene>
<organism evidence="1 2">
    <name type="scientific">Penicillium cataractarum</name>
    <dbReference type="NCBI Taxonomy" id="2100454"/>
    <lineage>
        <taxon>Eukaryota</taxon>
        <taxon>Fungi</taxon>
        <taxon>Dikarya</taxon>
        <taxon>Ascomycota</taxon>
        <taxon>Pezizomycotina</taxon>
        <taxon>Eurotiomycetes</taxon>
        <taxon>Eurotiomycetidae</taxon>
        <taxon>Eurotiales</taxon>
        <taxon>Aspergillaceae</taxon>
        <taxon>Penicillium</taxon>
    </lineage>
</organism>
<dbReference type="AlphaFoldDB" id="A0A9W9VVC5"/>
<reference evidence="1" key="2">
    <citation type="journal article" date="2023" name="IMA Fungus">
        <title>Comparative genomic study of the Penicillium genus elucidates a diverse pangenome and 15 lateral gene transfer events.</title>
        <authorList>
            <person name="Petersen C."/>
            <person name="Sorensen T."/>
            <person name="Nielsen M.R."/>
            <person name="Sondergaard T.E."/>
            <person name="Sorensen J.L."/>
            <person name="Fitzpatrick D.A."/>
            <person name="Frisvad J.C."/>
            <person name="Nielsen K.L."/>
        </authorList>
    </citation>
    <scope>NUCLEOTIDE SEQUENCE</scope>
    <source>
        <strain evidence="1">IBT 29864</strain>
    </source>
</reference>
<name>A0A9W9VVC5_9EURO</name>
<evidence type="ECO:0000313" key="1">
    <source>
        <dbReference type="EMBL" id="KAJ5390087.1"/>
    </source>
</evidence>
<reference evidence="1" key="1">
    <citation type="submission" date="2022-11" db="EMBL/GenBank/DDBJ databases">
        <authorList>
            <person name="Petersen C."/>
        </authorList>
    </citation>
    <scope>NUCLEOTIDE SEQUENCE</scope>
    <source>
        <strain evidence="1">IBT 29864</strain>
    </source>
</reference>
<evidence type="ECO:0000313" key="2">
    <source>
        <dbReference type="Proteomes" id="UP001147782"/>
    </source>
</evidence>
<accession>A0A9W9VVC5</accession>
<comment type="caution">
    <text evidence="1">The sequence shown here is derived from an EMBL/GenBank/DDBJ whole genome shotgun (WGS) entry which is preliminary data.</text>
</comment>
<proteinExistence type="predicted"/>
<dbReference type="Proteomes" id="UP001147782">
    <property type="component" value="Unassembled WGS sequence"/>
</dbReference>
<dbReference type="EMBL" id="JAPZBS010000001">
    <property type="protein sequence ID" value="KAJ5390087.1"/>
    <property type="molecule type" value="Genomic_DNA"/>
</dbReference>
<protein>
    <submittedName>
        <fullName evidence="1">Uncharacterized protein</fullName>
    </submittedName>
</protein>
<sequence>MTIESRSMYSDKLPDQIVNVGELGADSEVAVRGNEYTASSTKKALWTTTGRYASAVLVEDWESEWALLCFTEKILNDAGLRTPVTCSQGFPCVQYGPG</sequence>